<dbReference type="KEGG" id="nmo:Nmlp_1301"/>
<accession>M1XNJ8</accession>
<dbReference type="InterPro" id="IPR001110">
    <property type="entry name" value="UPF0012_CS"/>
</dbReference>
<evidence type="ECO:0000313" key="2">
    <source>
        <dbReference type="EMBL" id="CCQ35510.1"/>
    </source>
</evidence>
<dbReference type="Pfam" id="PF00795">
    <property type="entry name" value="CN_hydrolase"/>
    <property type="match status" value="1"/>
</dbReference>
<dbReference type="RefSeq" id="WP_015408357.1">
    <property type="nucleotide sequence ID" value="NC_020388.1"/>
</dbReference>
<dbReference type="PROSITE" id="PS01227">
    <property type="entry name" value="UPF0012"/>
    <property type="match status" value="1"/>
</dbReference>
<dbReference type="Gene3D" id="3.60.110.10">
    <property type="entry name" value="Carbon-nitrogen hydrolase"/>
    <property type="match status" value="1"/>
</dbReference>
<keyword evidence="2" id="KW-0378">Hydrolase</keyword>
<dbReference type="GO" id="GO:0016787">
    <property type="term" value="F:hydrolase activity"/>
    <property type="evidence" value="ECO:0007669"/>
    <property type="project" value="UniProtKB-KW"/>
</dbReference>
<dbReference type="AlphaFoldDB" id="M1XNJ8"/>
<dbReference type="GeneID" id="14650638"/>
<dbReference type="PROSITE" id="PS50263">
    <property type="entry name" value="CN_HYDROLASE"/>
    <property type="match status" value="1"/>
</dbReference>
<dbReference type="InterPro" id="IPR003010">
    <property type="entry name" value="C-N_Hydrolase"/>
</dbReference>
<reference evidence="2 3" key="1">
    <citation type="journal article" date="2013" name="Genome Announc.">
        <title>Genome of the haloarchaeon Natronomonas moolapensis, a neutrophilic member of a previously haloalkaliphilic genus.</title>
        <authorList>
            <person name="Dyall-Smith M.L."/>
            <person name="Pfeiffer F."/>
            <person name="Oberwinkler T."/>
            <person name="Klee K."/>
            <person name="Rampp M."/>
            <person name="Palm P."/>
            <person name="Gross K."/>
            <person name="Schuster S.C."/>
            <person name="Oesterhelt D."/>
        </authorList>
    </citation>
    <scope>NUCLEOTIDE SEQUENCE [LARGE SCALE GENOMIC DNA]</scope>
    <source>
        <strain evidence="3">DSM 18674 / JCM 14361 / 8.8.11</strain>
    </source>
</reference>
<evidence type="ECO:0000313" key="3">
    <source>
        <dbReference type="Proteomes" id="UP000011867"/>
    </source>
</evidence>
<gene>
    <name evidence="2" type="ordered locus">Nmlp_1301</name>
</gene>
<dbReference type="EMBL" id="HF582854">
    <property type="protein sequence ID" value="CCQ35510.1"/>
    <property type="molecule type" value="Genomic_DNA"/>
</dbReference>
<dbReference type="SUPFAM" id="SSF56317">
    <property type="entry name" value="Carbon-nitrogen hydrolase"/>
    <property type="match status" value="1"/>
</dbReference>
<keyword evidence="3" id="KW-1185">Reference proteome</keyword>
<organism evidence="2 3">
    <name type="scientific">Natronomonas moolapensis (strain DSM 18674 / CECT 7526 / JCM 14361 / 8.8.11)</name>
    <dbReference type="NCBI Taxonomy" id="268739"/>
    <lineage>
        <taxon>Archaea</taxon>
        <taxon>Methanobacteriati</taxon>
        <taxon>Methanobacteriota</taxon>
        <taxon>Stenosarchaea group</taxon>
        <taxon>Halobacteria</taxon>
        <taxon>Halobacteriales</taxon>
        <taxon>Natronomonadaceae</taxon>
        <taxon>Natronomonas</taxon>
    </lineage>
</organism>
<sequence length="268" mass="28630">MNLALAQIEIEPAKRDRNVERAVEAIDAAAAEGADCVALPEVFDVGYFAFDAYERSAEPIGGGVHRAIRAAAVEHDVAVLAGTVVEDLAASAAAGESVPEPEGLANTAVLFDSDGDRQLVYRKHHLFGYDSAEAELLVPGDRLPTAEVCGHTAAVTTCYDLRFPELYRRLLEAGATMVLVPSAWPYPRVEHWQLLPRARAVEDLLYVGAVNGAGSFEAADLVGRSTVYDPWGTPVAATDEGPAIVHAACPPERVAEVRGEFPALSDRR</sequence>
<dbReference type="STRING" id="268739.Nmlp_1301"/>
<dbReference type="InterPro" id="IPR036526">
    <property type="entry name" value="C-N_Hydrolase_sf"/>
</dbReference>
<dbReference type="PANTHER" id="PTHR23088:SF27">
    <property type="entry name" value="DEAMINATED GLUTATHIONE AMIDASE"/>
    <property type="match status" value="1"/>
</dbReference>
<protein>
    <submittedName>
        <fullName evidence="2">Probable carbon-nitrogen hydrolase</fullName>
    </submittedName>
</protein>
<dbReference type="eggNOG" id="arCOG00062">
    <property type="taxonomic scope" value="Archaea"/>
</dbReference>
<dbReference type="OrthoDB" id="41015at2157"/>
<dbReference type="HOGENOM" id="CLU_030130_3_1_2"/>
<dbReference type="PANTHER" id="PTHR23088">
    <property type="entry name" value="NITRILASE-RELATED"/>
    <property type="match status" value="1"/>
</dbReference>
<dbReference type="Proteomes" id="UP000011867">
    <property type="component" value="Chromosome"/>
</dbReference>
<name>M1XNJ8_NATM8</name>
<feature type="domain" description="CN hydrolase" evidence="1">
    <location>
        <begin position="1"/>
        <end position="251"/>
    </location>
</feature>
<evidence type="ECO:0000259" key="1">
    <source>
        <dbReference type="PROSITE" id="PS50263"/>
    </source>
</evidence>
<proteinExistence type="predicted"/>